<comment type="caution">
    <text evidence="2">The sequence shown here is derived from an EMBL/GenBank/DDBJ whole genome shotgun (WGS) entry which is preliminary data.</text>
</comment>
<evidence type="ECO:0000313" key="2">
    <source>
        <dbReference type="EMBL" id="NLE31130.1"/>
    </source>
</evidence>
<protein>
    <submittedName>
        <fullName evidence="2">Uncharacterized protein</fullName>
    </submittedName>
</protein>
<keyword evidence="1" id="KW-1133">Transmembrane helix</keyword>
<sequence length="78" mass="8774">NLDGTTLIATAKIDADCVVTVPQTGIFDSTLGRISVGFILLLIGGVVYNLPSEIFIHKFKENKFKYRVKFENNIWKKN</sequence>
<organism evidence="2 3">
    <name type="scientific">Candidatus Dojkabacteria bacterium</name>
    <dbReference type="NCBI Taxonomy" id="2099670"/>
    <lineage>
        <taxon>Bacteria</taxon>
        <taxon>Candidatus Dojkabacteria</taxon>
    </lineage>
</organism>
<keyword evidence="1" id="KW-0812">Transmembrane</keyword>
<evidence type="ECO:0000313" key="3">
    <source>
        <dbReference type="Proteomes" id="UP000554004"/>
    </source>
</evidence>
<accession>A0A847ETL2</accession>
<proteinExistence type="predicted"/>
<dbReference type="AlphaFoldDB" id="A0A847ETL2"/>
<dbReference type="Proteomes" id="UP000554004">
    <property type="component" value="Unassembled WGS sequence"/>
</dbReference>
<dbReference type="EMBL" id="JAAZAL010000096">
    <property type="protein sequence ID" value="NLE31130.1"/>
    <property type="molecule type" value="Genomic_DNA"/>
</dbReference>
<name>A0A847ETL2_9BACT</name>
<feature type="non-terminal residue" evidence="2">
    <location>
        <position position="1"/>
    </location>
</feature>
<reference evidence="2 3" key="1">
    <citation type="journal article" date="2020" name="Biotechnol. Biofuels">
        <title>New insights from the biogas microbiome by comprehensive genome-resolved metagenomics of nearly 1600 species originating from multiple anaerobic digesters.</title>
        <authorList>
            <person name="Campanaro S."/>
            <person name="Treu L."/>
            <person name="Rodriguez-R L.M."/>
            <person name="Kovalovszki A."/>
            <person name="Ziels R.M."/>
            <person name="Maus I."/>
            <person name="Zhu X."/>
            <person name="Kougias P.G."/>
            <person name="Basile A."/>
            <person name="Luo G."/>
            <person name="Schluter A."/>
            <person name="Konstantinidis K.T."/>
            <person name="Angelidaki I."/>
        </authorList>
    </citation>
    <scope>NUCLEOTIDE SEQUENCE [LARGE SCALE GENOMIC DNA]</scope>
    <source>
        <strain evidence="2">AS06rmzACSIP_421</strain>
    </source>
</reference>
<gene>
    <name evidence="2" type="ORF">GX618_02555</name>
</gene>
<evidence type="ECO:0000256" key="1">
    <source>
        <dbReference type="SAM" id="Phobius"/>
    </source>
</evidence>
<keyword evidence="1" id="KW-0472">Membrane</keyword>
<feature type="transmembrane region" description="Helical" evidence="1">
    <location>
        <begin position="31"/>
        <end position="50"/>
    </location>
</feature>